<name>A0ABS7FUG3_9ACTN</name>
<organism evidence="3 4">
    <name type="scientific">Actinomadura parmotrematis</name>
    <dbReference type="NCBI Taxonomy" id="2864039"/>
    <lineage>
        <taxon>Bacteria</taxon>
        <taxon>Bacillati</taxon>
        <taxon>Actinomycetota</taxon>
        <taxon>Actinomycetes</taxon>
        <taxon>Streptosporangiales</taxon>
        <taxon>Thermomonosporaceae</taxon>
        <taxon>Actinomadura</taxon>
    </lineage>
</organism>
<feature type="chain" id="PRO_5045836881" evidence="2">
    <location>
        <begin position="23"/>
        <end position="86"/>
    </location>
</feature>
<feature type="compositionally biased region" description="Basic and acidic residues" evidence="1">
    <location>
        <begin position="25"/>
        <end position="43"/>
    </location>
</feature>
<evidence type="ECO:0000256" key="1">
    <source>
        <dbReference type="SAM" id="MobiDB-lite"/>
    </source>
</evidence>
<feature type="region of interest" description="Disordered" evidence="1">
    <location>
        <begin position="21"/>
        <end position="43"/>
    </location>
</feature>
<dbReference type="Proteomes" id="UP000774570">
    <property type="component" value="Unassembled WGS sequence"/>
</dbReference>
<gene>
    <name evidence="3" type="ORF">K1Y72_16360</name>
</gene>
<dbReference type="RefSeq" id="WP_220167188.1">
    <property type="nucleotide sequence ID" value="NZ_JAIBOA010000009.1"/>
</dbReference>
<feature type="signal peptide" evidence="2">
    <location>
        <begin position="1"/>
        <end position="22"/>
    </location>
</feature>
<dbReference type="EMBL" id="JAIBOA010000009">
    <property type="protein sequence ID" value="MBW8483961.1"/>
    <property type="molecule type" value="Genomic_DNA"/>
</dbReference>
<evidence type="ECO:0000313" key="3">
    <source>
        <dbReference type="EMBL" id="MBW8483961.1"/>
    </source>
</evidence>
<keyword evidence="2" id="KW-0732">Signal</keyword>
<evidence type="ECO:0000313" key="4">
    <source>
        <dbReference type="Proteomes" id="UP000774570"/>
    </source>
</evidence>
<sequence>MRKLLVAAAVLAALAGIGLGQAGPARERSAGCPDTGRDGSSRWARAVDRVTDAMGQTLAAGGRPGLCERPGRPDGPVAPRPGAARA</sequence>
<feature type="region of interest" description="Disordered" evidence="1">
    <location>
        <begin position="57"/>
        <end position="86"/>
    </location>
</feature>
<accession>A0ABS7FUG3</accession>
<comment type="caution">
    <text evidence="3">The sequence shown here is derived from an EMBL/GenBank/DDBJ whole genome shotgun (WGS) entry which is preliminary data.</text>
</comment>
<evidence type="ECO:0000256" key="2">
    <source>
        <dbReference type="SAM" id="SignalP"/>
    </source>
</evidence>
<reference evidence="3 4" key="1">
    <citation type="submission" date="2021-07" db="EMBL/GenBank/DDBJ databases">
        <title>Actinomadura sp. PM05-2 isolated from lichen.</title>
        <authorList>
            <person name="Somphong A."/>
            <person name="Phongsopitanun W."/>
            <person name="Tanasupawat S."/>
            <person name="Peongsungnone V."/>
        </authorList>
    </citation>
    <scope>NUCLEOTIDE SEQUENCE [LARGE SCALE GENOMIC DNA]</scope>
    <source>
        <strain evidence="3 4">PM05-2</strain>
    </source>
</reference>
<feature type="compositionally biased region" description="Low complexity" evidence="1">
    <location>
        <begin position="74"/>
        <end position="86"/>
    </location>
</feature>
<proteinExistence type="predicted"/>
<keyword evidence="4" id="KW-1185">Reference proteome</keyword>
<protein>
    <submittedName>
        <fullName evidence="3">Uncharacterized protein</fullName>
    </submittedName>
</protein>